<feature type="transmembrane region" description="Helical" evidence="6">
    <location>
        <begin position="584"/>
        <end position="603"/>
    </location>
</feature>
<sequence>MDALNAAGHGALAVDLNAPGSYLNWSIFTISVANLVLIAVMVVIFGAALLLPFPGRHRPAGVGDAEAGGDSPAPDASEAPATAYEMASPYVDADPDSRMWTARVRRRALTLLPPGKLLPDRQPGYVASWIYVFGVASLAALGVAIASGFAIALGGTDWWHTNPVGHFFNSVHLWSVELFMAFMVIHLWGKFWMAAWRGRRWLTWMTGVVAFVASIVECFTGYLSQQNFDAQWIATNGKDAFNATGVGAFFNLMNFGQMLLWHVVLIPVVLIALVGAHVLLVRVRGVSHPLPARYPTLRMPTPTALRELTGRQARAERRTRRAAEAAPWRGATRRYDILKEGTIAALVALVLTVGLASLLSSPDVPPATVRSWVQVAPSDFLGTAASELDGTSGTAGYGPPYNSNGTPQSLLFAPANITGVRQPIDTAKTFVLDPLAKSAPTDPQLAAALRIYDAATPAQQDAWAAAYNKAVQKVTFVNGSPVLPRAADGPVPVMLATELTLARSGALDGDLSAQQPFYGTDFTRPLLFLADGQYYANQAAAMNLTGDTWGVMNETGSYPGQPWLWLYQLWYHVPGWENSFNLDLIAIYMTGLATLLLLLVPFLPGLRDIPRLIPVHRLIWRSWGDRAEGTAEADGDRSARSGVTR</sequence>
<dbReference type="InterPro" id="IPR027387">
    <property type="entry name" value="Cytb/b6-like_sf"/>
</dbReference>
<dbReference type="GO" id="GO:0022904">
    <property type="term" value="P:respiratory electron transport chain"/>
    <property type="evidence" value="ECO:0007669"/>
    <property type="project" value="InterPro"/>
</dbReference>
<accession>A0A6P2BXU9</accession>
<evidence type="ECO:0000259" key="7">
    <source>
        <dbReference type="PROSITE" id="PS51002"/>
    </source>
</evidence>
<evidence type="ECO:0000313" key="8">
    <source>
        <dbReference type="EMBL" id="TVZ03969.1"/>
    </source>
</evidence>
<feature type="transmembrane region" description="Helical" evidence="6">
    <location>
        <begin position="201"/>
        <end position="223"/>
    </location>
</feature>
<comment type="catalytic activity">
    <reaction evidence="4">
        <text>a quinol + 2 Fe(III)-[cytochrome c](out) = a quinone + 2 Fe(II)-[cytochrome c](out) + 2 H(+)(out)</text>
        <dbReference type="Rhea" id="RHEA:11484"/>
        <dbReference type="Rhea" id="RHEA-COMP:10350"/>
        <dbReference type="Rhea" id="RHEA-COMP:14399"/>
        <dbReference type="ChEBI" id="CHEBI:15378"/>
        <dbReference type="ChEBI" id="CHEBI:24646"/>
        <dbReference type="ChEBI" id="CHEBI:29033"/>
        <dbReference type="ChEBI" id="CHEBI:29034"/>
        <dbReference type="ChEBI" id="CHEBI:132124"/>
        <dbReference type="EC" id="7.1.1.8"/>
    </reaction>
</comment>
<comment type="caution">
    <text evidence="8">The sequence shown here is derived from an EMBL/GenBank/DDBJ whole genome shotgun (WGS) entry which is preliminary data.</text>
</comment>
<evidence type="ECO:0000256" key="6">
    <source>
        <dbReference type="SAM" id="Phobius"/>
    </source>
</evidence>
<dbReference type="Gene3D" id="1.20.810.10">
    <property type="entry name" value="Cytochrome Bc1 Complex, Chain C"/>
    <property type="match status" value="1"/>
</dbReference>
<reference evidence="8 9" key="1">
    <citation type="submission" date="2018-11" db="EMBL/GenBank/DDBJ databases">
        <title>Trebonia kvetii gen.nov., sp.nov., a novel acidophilic actinobacterium, and proposal of the new actinobacterial family Treboniaceae fam. nov.</title>
        <authorList>
            <person name="Rapoport D."/>
            <person name="Sagova-Mareckova M."/>
            <person name="Sedlacek I."/>
            <person name="Provaznik J."/>
            <person name="Kralova S."/>
            <person name="Pavlinic D."/>
            <person name="Benes V."/>
            <person name="Kopecky J."/>
        </authorList>
    </citation>
    <scope>NUCLEOTIDE SEQUENCE [LARGE SCALE GENOMIC DNA]</scope>
    <source>
        <strain evidence="8 9">15Tr583</strain>
    </source>
</reference>
<keyword evidence="6" id="KW-0812">Transmembrane</keyword>
<evidence type="ECO:0000256" key="2">
    <source>
        <dbReference type="ARBA" id="ARBA00012951"/>
    </source>
</evidence>
<feature type="transmembrane region" description="Helical" evidence="6">
    <location>
        <begin position="126"/>
        <end position="151"/>
    </location>
</feature>
<dbReference type="GO" id="GO:0016020">
    <property type="term" value="C:membrane"/>
    <property type="evidence" value="ECO:0007669"/>
    <property type="project" value="InterPro"/>
</dbReference>
<gene>
    <name evidence="8" type="ORF">EAS64_16200</name>
</gene>
<comment type="cofactor">
    <cofactor evidence="1">
        <name>heme</name>
        <dbReference type="ChEBI" id="CHEBI:30413"/>
    </cofactor>
</comment>
<dbReference type="Proteomes" id="UP000460272">
    <property type="component" value="Unassembled WGS sequence"/>
</dbReference>
<keyword evidence="6" id="KW-1133">Transmembrane helix</keyword>
<dbReference type="SUPFAM" id="SSF81342">
    <property type="entry name" value="Transmembrane di-heme cytochromes"/>
    <property type="match status" value="1"/>
</dbReference>
<dbReference type="EC" id="7.1.1.8" evidence="2"/>
<evidence type="ECO:0000256" key="3">
    <source>
        <dbReference type="ARBA" id="ARBA00016116"/>
    </source>
</evidence>
<dbReference type="AlphaFoldDB" id="A0A6P2BXU9"/>
<dbReference type="EMBL" id="RPFW01000003">
    <property type="protein sequence ID" value="TVZ03969.1"/>
    <property type="molecule type" value="Genomic_DNA"/>
</dbReference>
<feature type="domain" description="Cytochrome b/b6 N-terminal region profile" evidence="7">
    <location>
        <begin position="91"/>
        <end position="290"/>
    </location>
</feature>
<evidence type="ECO:0000256" key="4">
    <source>
        <dbReference type="ARBA" id="ARBA00029351"/>
    </source>
</evidence>
<dbReference type="Pfam" id="PF13631">
    <property type="entry name" value="Cytochrom_B_N_2"/>
    <property type="match status" value="1"/>
</dbReference>
<dbReference type="RefSeq" id="WP_145853839.1">
    <property type="nucleotide sequence ID" value="NZ_RPFW01000003.1"/>
</dbReference>
<protein>
    <recommendedName>
        <fullName evidence="3">Cytochrome bc1 complex cytochrome b subunit</fullName>
        <ecNumber evidence="2">7.1.1.8</ecNumber>
    </recommendedName>
    <alternativeName>
        <fullName evidence="5">Cytochrome bc1 reductase complex subunit QcrB</fullName>
    </alternativeName>
</protein>
<feature type="transmembrane region" description="Helical" evidence="6">
    <location>
        <begin position="259"/>
        <end position="281"/>
    </location>
</feature>
<dbReference type="PROSITE" id="PS51002">
    <property type="entry name" value="CYTB_NTER"/>
    <property type="match status" value="1"/>
</dbReference>
<proteinExistence type="predicted"/>
<keyword evidence="9" id="KW-1185">Reference proteome</keyword>
<feature type="transmembrane region" description="Helical" evidence="6">
    <location>
        <begin position="343"/>
        <end position="361"/>
    </location>
</feature>
<dbReference type="GO" id="GO:0008121">
    <property type="term" value="F:quinol-cytochrome-c reductase activity"/>
    <property type="evidence" value="ECO:0007669"/>
    <property type="project" value="UniProtKB-EC"/>
</dbReference>
<dbReference type="GO" id="GO:0016491">
    <property type="term" value="F:oxidoreductase activity"/>
    <property type="evidence" value="ECO:0007669"/>
    <property type="project" value="InterPro"/>
</dbReference>
<dbReference type="OrthoDB" id="4087617at2"/>
<name>A0A6P2BXU9_9ACTN</name>
<feature type="transmembrane region" description="Helical" evidence="6">
    <location>
        <begin position="171"/>
        <end position="189"/>
    </location>
</feature>
<evidence type="ECO:0000313" key="9">
    <source>
        <dbReference type="Proteomes" id="UP000460272"/>
    </source>
</evidence>
<evidence type="ECO:0000256" key="5">
    <source>
        <dbReference type="ARBA" id="ARBA00029568"/>
    </source>
</evidence>
<dbReference type="InterPro" id="IPR005797">
    <property type="entry name" value="Cyt_b/b6_N"/>
</dbReference>
<dbReference type="InterPro" id="IPR016174">
    <property type="entry name" value="Di-haem_cyt_TM"/>
</dbReference>
<keyword evidence="6" id="KW-0472">Membrane</keyword>
<evidence type="ECO:0000256" key="1">
    <source>
        <dbReference type="ARBA" id="ARBA00001971"/>
    </source>
</evidence>
<organism evidence="8 9">
    <name type="scientific">Trebonia kvetii</name>
    <dbReference type="NCBI Taxonomy" id="2480626"/>
    <lineage>
        <taxon>Bacteria</taxon>
        <taxon>Bacillati</taxon>
        <taxon>Actinomycetota</taxon>
        <taxon>Actinomycetes</taxon>
        <taxon>Streptosporangiales</taxon>
        <taxon>Treboniaceae</taxon>
        <taxon>Trebonia</taxon>
    </lineage>
</organism>
<feature type="transmembrane region" description="Helical" evidence="6">
    <location>
        <begin position="25"/>
        <end position="51"/>
    </location>
</feature>